<accession>A0A9P6EBX7</accession>
<proteinExistence type="predicted"/>
<dbReference type="EMBL" id="MU157873">
    <property type="protein sequence ID" value="KAF9526281.1"/>
    <property type="molecule type" value="Genomic_DNA"/>
</dbReference>
<comment type="caution">
    <text evidence="1">The sequence shown here is derived from an EMBL/GenBank/DDBJ whole genome shotgun (WGS) entry which is preliminary data.</text>
</comment>
<protein>
    <submittedName>
        <fullName evidence="1">Uncharacterized protein</fullName>
    </submittedName>
</protein>
<organism evidence="1 2">
    <name type="scientific">Crepidotus variabilis</name>
    <dbReference type="NCBI Taxonomy" id="179855"/>
    <lineage>
        <taxon>Eukaryota</taxon>
        <taxon>Fungi</taxon>
        <taxon>Dikarya</taxon>
        <taxon>Basidiomycota</taxon>
        <taxon>Agaricomycotina</taxon>
        <taxon>Agaricomycetes</taxon>
        <taxon>Agaricomycetidae</taxon>
        <taxon>Agaricales</taxon>
        <taxon>Agaricineae</taxon>
        <taxon>Crepidotaceae</taxon>
        <taxon>Crepidotus</taxon>
    </lineage>
</organism>
<dbReference type="OrthoDB" id="2788229at2759"/>
<keyword evidence="2" id="KW-1185">Reference proteome</keyword>
<sequence length="258" mass="29293">MGARIPPELYEEILFFLWGHTETLLACSTASPVLMVVSQKQLFSRVIIRSPLELVQSNIRFKRLYKVGGSASRFRELIETSPHLATYVKSFQIFDRDAQVAVPSTGDWLSIDQHIPDILLRLCNLKSLAIMYHFPPYHWQKNSAEFMSALVEVMQLPSLVGLSLKGIPMNLLLRGGTPNLKHVSFHPWKSQQILENIHLSSSLTSVKTITCRILHFLKIASINSISELLSKLSDSSRTLNLCRLKKLHIELKCNMSLE</sequence>
<dbReference type="Proteomes" id="UP000807306">
    <property type="component" value="Unassembled WGS sequence"/>
</dbReference>
<evidence type="ECO:0000313" key="2">
    <source>
        <dbReference type="Proteomes" id="UP000807306"/>
    </source>
</evidence>
<evidence type="ECO:0000313" key="1">
    <source>
        <dbReference type="EMBL" id="KAF9526281.1"/>
    </source>
</evidence>
<dbReference type="AlphaFoldDB" id="A0A9P6EBX7"/>
<gene>
    <name evidence="1" type="ORF">CPB83DRAFT_492446</name>
</gene>
<reference evidence="1" key="1">
    <citation type="submission" date="2020-11" db="EMBL/GenBank/DDBJ databases">
        <authorList>
            <consortium name="DOE Joint Genome Institute"/>
            <person name="Ahrendt S."/>
            <person name="Riley R."/>
            <person name="Andreopoulos W."/>
            <person name="Labutti K."/>
            <person name="Pangilinan J."/>
            <person name="Ruiz-Duenas F.J."/>
            <person name="Barrasa J.M."/>
            <person name="Sanchez-Garcia M."/>
            <person name="Camarero S."/>
            <person name="Miyauchi S."/>
            <person name="Serrano A."/>
            <person name="Linde D."/>
            <person name="Babiker R."/>
            <person name="Drula E."/>
            <person name="Ayuso-Fernandez I."/>
            <person name="Pacheco R."/>
            <person name="Padilla G."/>
            <person name="Ferreira P."/>
            <person name="Barriuso J."/>
            <person name="Kellner H."/>
            <person name="Castanera R."/>
            <person name="Alfaro M."/>
            <person name="Ramirez L."/>
            <person name="Pisabarro A.G."/>
            <person name="Kuo A."/>
            <person name="Tritt A."/>
            <person name="Lipzen A."/>
            <person name="He G."/>
            <person name="Yan M."/>
            <person name="Ng V."/>
            <person name="Cullen D."/>
            <person name="Martin F."/>
            <person name="Rosso M.-N."/>
            <person name="Henrissat B."/>
            <person name="Hibbett D."/>
            <person name="Martinez A.T."/>
            <person name="Grigoriev I.V."/>
        </authorList>
    </citation>
    <scope>NUCLEOTIDE SEQUENCE</scope>
    <source>
        <strain evidence="1">CBS 506.95</strain>
    </source>
</reference>
<name>A0A9P6EBX7_9AGAR</name>